<reference evidence="2 3" key="1">
    <citation type="submission" date="2018-04" db="EMBL/GenBank/DDBJ databases">
        <title>Whole genome sequencing of Morganella morganii AR_0133.</title>
        <authorList>
            <person name="Conlan S."/>
            <person name="Thomas P.J."/>
            <person name="Mullikin J."/>
            <person name="Frank K.M."/>
            <person name="Segre J.A."/>
        </authorList>
    </citation>
    <scope>NUCLEOTIDE SEQUENCE [LARGE SCALE GENOMIC DNA]</scope>
    <source>
        <strain evidence="2 3">AR_0133</strain>
    </source>
</reference>
<feature type="transmembrane region" description="Helical" evidence="1">
    <location>
        <begin position="6"/>
        <end position="28"/>
    </location>
</feature>
<keyword evidence="1" id="KW-1133">Transmembrane helix</keyword>
<organism evidence="2 3">
    <name type="scientific">Morganella morganii</name>
    <name type="common">Proteus morganii</name>
    <dbReference type="NCBI Taxonomy" id="582"/>
    <lineage>
        <taxon>Bacteria</taxon>
        <taxon>Pseudomonadati</taxon>
        <taxon>Pseudomonadota</taxon>
        <taxon>Gammaproteobacteria</taxon>
        <taxon>Enterobacterales</taxon>
        <taxon>Morganellaceae</taxon>
        <taxon>Morganella</taxon>
    </lineage>
</organism>
<gene>
    <name evidence="2" type="ORF">AM380_04925</name>
</gene>
<evidence type="ECO:0000313" key="3">
    <source>
        <dbReference type="Proteomes" id="UP000244682"/>
    </source>
</evidence>
<sequence length="137" mass="16306">MNGLKLSKLIISLLLIFSLFITVIFLFLPGSREYTKLNIVYYYLYTFDEIKEMPIISNDYKINHEPVDGNSAEFNDIVFFNVDIKRNNELFDYVKRSGFSGEFDQYRKRERWVKDNTKIDIIINESEQTTSFLTEKN</sequence>
<evidence type="ECO:0000313" key="2">
    <source>
        <dbReference type="EMBL" id="AWC93024.1"/>
    </source>
</evidence>
<keyword evidence="1" id="KW-0812">Transmembrane</keyword>
<dbReference type="Proteomes" id="UP000244682">
    <property type="component" value="Chromosome"/>
</dbReference>
<name>A0AAU8ZJ74_MORMO</name>
<protein>
    <recommendedName>
        <fullName evidence="4">DUF943 domain-containing protein</fullName>
    </recommendedName>
</protein>
<evidence type="ECO:0000256" key="1">
    <source>
        <dbReference type="SAM" id="Phobius"/>
    </source>
</evidence>
<proteinExistence type="predicted"/>
<dbReference type="EMBL" id="CP028956">
    <property type="protein sequence ID" value="AWC93024.1"/>
    <property type="molecule type" value="Genomic_DNA"/>
</dbReference>
<evidence type="ECO:0008006" key="4">
    <source>
        <dbReference type="Google" id="ProtNLM"/>
    </source>
</evidence>
<accession>A0AAU8ZJ74</accession>
<keyword evidence="1" id="KW-0472">Membrane</keyword>
<dbReference type="AlphaFoldDB" id="A0AAU8ZJ74"/>